<evidence type="ECO:0000313" key="1">
    <source>
        <dbReference type="EMBL" id="KIN93772.1"/>
    </source>
</evidence>
<dbReference type="HOGENOM" id="CLU_1622957_0_0_1"/>
<reference evidence="2" key="2">
    <citation type="submission" date="2015-01" db="EMBL/GenBank/DDBJ databases">
        <title>Evolutionary Origins and Diversification of the Mycorrhizal Mutualists.</title>
        <authorList>
            <consortium name="DOE Joint Genome Institute"/>
            <consortium name="Mycorrhizal Genomics Consortium"/>
            <person name="Kohler A."/>
            <person name="Kuo A."/>
            <person name="Nagy L.G."/>
            <person name="Floudas D."/>
            <person name="Copeland A."/>
            <person name="Barry K.W."/>
            <person name="Cichocki N."/>
            <person name="Veneault-Fourrey C."/>
            <person name="LaButti K."/>
            <person name="Lindquist E.A."/>
            <person name="Lipzen A."/>
            <person name="Lundell T."/>
            <person name="Morin E."/>
            <person name="Murat C."/>
            <person name="Riley R."/>
            <person name="Ohm R."/>
            <person name="Sun H."/>
            <person name="Tunlid A."/>
            <person name="Henrissat B."/>
            <person name="Grigoriev I.V."/>
            <person name="Hibbett D.S."/>
            <person name="Martin F."/>
        </authorList>
    </citation>
    <scope>NUCLEOTIDE SEQUENCE [LARGE SCALE GENOMIC DNA]</scope>
    <source>
        <strain evidence="2">Marx 270</strain>
    </source>
</reference>
<accession>A0A0C3I9I9</accession>
<dbReference type="InParanoid" id="A0A0C3I9I9"/>
<dbReference type="AlphaFoldDB" id="A0A0C3I9I9"/>
<reference evidence="1 2" key="1">
    <citation type="submission" date="2014-04" db="EMBL/GenBank/DDBJ databases">
        <authorList>
            <consortium name="DOE Joint Genome Institute"/>
            <person name="Kuo A."/>
            <person name="Kohler A."/>
            <person name="Costa M.D."/>
            <person name="Nagy L.G."/>
            <person name="Floudas D."/>
            <person name="Copeland A."/>
            <person name="Barry K.W."/>
            <person name="Cichocki N."/>
            <person name="Veneault-Fourrey C."/>
            <person name="LaButti K."/>
            <person name="Lindquist E.A."/>
            <person name="Lipzen A."/>
            <person name="Lundell T."/>
            <person name="Morin E."/>
            <person name="Murat C."/>
            <person name="Sun H."/>
            <person name="Tunlid A."/>
            <person name="Henrissat B."/>
            <person name="Grigoriev I.V."/>
            <person name="Hibbett D.S."/>
            <person name="Martin F."/>
            <person name="Nordberg H.P."/>
            <person name="Cantor M.N."/>
            <person name="Hua S.X."/>
        </authorList>
    </citation>
    <scope>NUCLEOTIDE SEQUENCE [LARGE SCALE GENOMIC DNA]</scope>
    <source>
        <strain evidence="1 2">Marx 270</strain>
    </source>
</reference>
<gene>
    <name evidence="1" type="ORF">M404DRAFT_1008747</name>
</gene>
<feature type="non-terminal residue" evidence="1">
    <location>
        <position position="1"/>
    </location>
</feature>
<proteinExistence type="predicted"/>
<protein>
    <submittedName>
        <fullName evidence="1">Uncharacterized protein</fullName>
    </submittedName>
</protein>
<sequence length="164" mass="18856">DLTEPKYSTEAIHPSHHNTHEQRAQIFRRIGCTTIYMLRTRSIFYTGSPRQRSYQLLLGQGIEHRCIPKTWWFGSGSAFLRHVYELRSLPCHGPQNLVAKGTREVVLLFLPGLLPLSDRYPLLFRAHDAVPHQSGSVARRKVATRTIYARANFLSWLVVFTSPD</sequence>
<keyword evidence="2" id="KW-1185">Reference proteome</keyword>
<organism evidence="1 2">
    <name type="scientific">Pisolithus tinctorius Marx 270</name>
    <dbReference type="NCBI Taxonomy" id="870435"/>
    <lineage>
        <taxon>Eukaryota</taxon>
        <taxon>Fungi</taxon>
        <taxon>Dikarya</taxon>
        <taxon>Basidiomycota</taxon>
        <taxon>Agaricomycotina</taxon>
        <taxon>Agaricomycetes</taxon>
        <taxon>Agaricomycetidae</taxon>
        <taxon>Boletales</taxon>
        <taxon>Sclerodermatineae</taxon>
        <taxon>Pisolithaceae</taxon>
        <taxon>Pisolithus</taxon>
    </lineage>
</organism>
<dbReference type="EMBL" id="KN832136">
    <property type="protein sequence ID" value="KIN93772.1"/>
    <property type="molecule type" value="Genomic_DNA"/>
</dbReference>
<name>A0A0C3I9I9_PISTI</name>
<evidence type="ECO:0000313" key="2">
    <source>
        <dbReference type="Proteomes" id="UP000054217"/>
    </source>
</evidence>
<dbReference type="Proteomes" id="UP000054217">
    <property type="component" value="Unassembled WGS sequence"/>
</dbReference>